<gene>
    <name evidence="1" type="ORF">ERX40_07580</name>
</gene>
<evidence type="ECO:0000313" key="1">
    <source>
        <dbReference type="EMBL" id="TDM02407.1"/>
    </source>
</evidence>
<dbReference type="Gene3D" id="3.10.20.180">
    <property type="match status" value="1"/>
</dbReference>
<name>A0A9Q8CJB1_9STAP</name>
<dbReference type="GO" id="GO:0005576">
    <property type="term" value="C:extracellular region"/>
    <property type="evidence" value="ECO:0007669"/>
    <property type="project" value="InterPro"/>
</dbReference>
<proteinExistence type="predicted"/>
<dbReference type="InterPro" id="IPR036120">
    <property type="entry name" value="SAK/SK_sf"/>
</dbReference>
<reference evidence="1 2" key="1">
    <citation type="submission" date="2019-01" db="EMBL/GenBank/DDBJ databases">
        <title>Draft genome sequences of the type strains of six Macrococcus species.</title>
        <authorList>
            <person name="Mazhar S."/>
            <person name="Altermann E."/>
            <person name="Hill C."/>
            <person name="Mcauliffe O."/>
        </authorList>
    </citation>
    <scope>NUCLEOTIDE SEQUENCE [LARGE SCALE GENOMIC DNA]</scope>
    <source>
        <strain evidence="1 2">ATCC 51828</strain>
    </source>
</reference>
<dbReference type="RefSeq" id="WP_133417890.1">
    <property type="nucleotide sequence ID" value="NZ_SCWD01000002.1"/>
</dbReference>
<dbReference type="Gene3D" id="3.10.20.130">
    <property type="match status" value="1"/>
</dbReference>
<keyword evidence="2" id="KW-1185">Reference proteome</keyword>
<protein>
    <submittedName>
        <fullName evidence="1">Uncharacterized protein</fullName>
    </submittedName>
</protein>
<dbReference type="EMBL" id="SCWD01000002">
    <property type="protein sequence ID" value="TDM02407.1"/>
    <property type="molecule type" value="Genomic_DNA"/>
</dbReference>
<dbReference type="Proteomes" id="UP000295280">
    <property type="component" value="Unassembled WGS sequence"/>
</dbReference>
<organism evidence="1 2">
    <name type="scientific">Macrococcus carouselicus</name>
    <dbReference type="NCBI Taxonomy" id="69969"/>
    <lineage>
        <taxon>Bacteria</taxon>
        <taxon>Bacillati</taxon>
        <taxon>Bacillota</taxon>
        <taxon>Bacilli</taxon>
        <taxon>Bacillales</taxon>
        <taxon>Staphylococcaceae</taxon>
        <taxon>Macrococcus</taxon>
    </lineage>
</organism>
<dbReference type="OrthoDB" id="2408229at2"/>
<evidence type="ECO:0000313" key="2">
    <source>
        <dbReference type="Proteomes" id="UP000295280"/>
    </source>
</evidence>
<sequence length="273" mass="30693">MKVRQSRGVNAKEYQEIQGTHLLVNITGVDAAGKTLLIPPFMEFTLEPGEHVTSSDLLEKVQQTIDNHRPYEYQAVQFKPGSKVVVDYPGGTEAFAITDEGFEVPDLTKVTKNPGFKLLNDVVLKPVASKADSKIEVAAQTPVAAEHSITFIKKGNKRLIPLAQKHIEDLEKDLHVGQVISSEELQTRAEEVFKKTPEYQEGYQLIRRLNTHVIENISTYREVFNVYDGDPFNYVVSSKRLPAEEQTESIAEQYYISKNGDDLFSPAFTSYAK</sequence>
<accession>A0A9Q8CJB1</accession>
<dbReference type="SUPFAM" id="SSF54328">
    <property type="entry name" value="Staphylokinase/streptokinase"/>
    <property type="match status" value="2"/>
</dbReference>
<dbReference type="AlphaFoldDB" id="A0A9Q8CJB1"/>
<comment type="caution">
    <text evidence="1">The sequence shown here is derived from an EMBL/GenBank/DDBJ whole genome shotgun (WGS) entry which is preliminary data.</text>
</comment>